<reference evidence="3" key="1">
    <citation type="submission" date="2016-07" db="EMBL/GenBank/DDBJ databases">
        <title>Nontailed viruses are major unrecognized killers of bacteria in the ocean.</title>
        <authorList>
            <person name="Kauffman K."/>
            <person name="Hussain F."/>
            <person name="Yang J."/>
            <person name="Arevalo P."/>
            <person name="Brown J."/>
            <person name="Cutler M."/>
            <person name="Kelly L."/>
            <person name="Polz M.F."/>
        </authorList>
    </citation>
    <scope>NUCLEOTIDE SEQUENCE [LARGE SCALE GENOMIC DNA]</scope>
    <source>
        <strain evidence="3">10N.261.48.A1</strain>
    </source>
</reference>
<dbReference type="InterPro" id="IPR038732">
    <property type="entry name" value="HpyO/CreE_NAD-binding"/>
</dbReference>
<dbReference type="Proteomes" id="UP000235554">
    <property type="component" value="Unassembled WGS sequence"/>
</dbReference>
<protein>
    <recommendedName>
        <fullName evidence="1">FAD-dependent urate hydroxylase HpyO/Asp monooxygenase CreE-like FAD/NAD(P)-binding domain-containing protein</fullName>
    </recommendedName>
</protein>
<gene>
    <name evidence="2" type="ORF">BCT50_10355</name>
</gene>
<dbReference type="AlphaFoldDB" id="A0A855IM83"/>
<evidence type="ECO:0000313" key="3">
    <source>
        <dbReference type="Proteomes" id="UP000235554"/>
    </source>
</evidence>
<name>A0A855IM83_9VIBR</name>
<evidence type="ECO:0000313" key="2">
    <source>
        <dbReference type="EMBL" id="PMM55556.1"/>
    </source>
</evidence>
<dbReference type="Pfam" id="PF13454">
    <property type="entry name" value="NAD_binding_9"/>
    <property type="match status" value="1"/>
</dbReference>
<comment type="caution">
    <text evidence="2">The sequence shown here is derived from an EMBL/GenBank/DDBJ whole genome shotgun (WGS) entry which is preliminary data.</text>
</comment>
<proteinExistence type="predicted"/>
<accession>A0A855IM83</accession>
<dbReference type="EMBL" id="MCZJ01000044">
    <property type="protein sequence ID" value="PMM55556.1"/>
    <property type="molecule type" value="Genomic_DNA"/>
</dbReference>
<feature type="domain" description="FAD-dependent urate hydroxylase HpyO/Asp monooxygenase CreE-like FAD/NAD(P)-binding" evidence="1">
    <location>
        <begin position="8"/>
        <end position="44"/>
    </location>
</feature>
<sequence length="65" mass="7128">MKNRTIGIIGIGPRGLSVLERIIALSIDTPHQPLDITVFDPNLQALGVMMSNNRIIYSSIQLALK</sequence>
<evidence type="ECO:0000259" key="1">
    <source>
        <dbReference type="Pfam" id="PF13454"/>
    </source>
</evidence>
<organism evidence="2 3">
    <name type="scientific">Vibrio lentus</name>
    <dbReference type="NCBI Taxonomy" id="136468"/>
    <lineage>
        <taxon>Bacteria</taxon>
        <taxon>Pseudomonadati</taxon>
        <taxon>Pseudomonadota</taxon>
        <taxon>Gammaproteobacteria</taxon>
        <taxon>Vibrionales</taxon>
        <taxon>Vibrionaceae</taxon>
        <taxon>Vibrio</taxon>
    </lineage>
</organism>